<dbReference type="STRING" id="662367.SAMN05216167_103378"/>
<evidence type="ECO:0000313" key="1">
    <source>
        <dbReference type="EMBL" id="SFD11735.1"/>
    </source>
</evidence>
<dbReference type="PANTHER" id="PTHR30348">
    <property type="entry name" value="UNCHARACTERIZED PROTEIN YECE"/>
    <property type="match status" value="1"/>
</dbReference>
<keyword evidence="2" id="KW-1185">Reference proteome</keyword>
<dbReference type="Proteomes" id="UP000198598">
    <property type="component" value="Unassembled WGS sequence"/>
</dbReference>
<gene>
    <name evidence="1" type="ORF">SAMN05216167_103378</name>
</gene>
<evidence type="ECO:0000313" key="2">
    <source>
        <dbReference type="Proteomes" id="UP000198598"/>
    </source>
</evidence>
<dbReference type="SUPFAM" id="SSF117396">
    <property type="entry name" value="TM1631-like"/>
    <property type="match status" value="1"/>
</dbReference>
<reference evidence="1 2" key="1">
    <citation type="submission" date="2016-10" db="EMBL/GenBank/DDBJ databases">
        <authorList>
            <person name="de Groot N.N."/>
        </authorList>
    </citation>
    <scope>NUCLEOTIDE SEQUENCE [LARGE SCALE GENOMIC DNA]</scope>
    <source>
        <strain evidence="1 2">DSM 26130</strain>
    </source>
</reference>
<sequence>MMKSNVQIGTCGLGGSKAAYATLFSCVEIQQTFYQPPQLSTLERWRREVPPDFEFTLKAWQLITHPAKSPTYNRLKRTLSEPERAAAGYFKPTTLVDEAWQFSLACAQALGVKTVLFQCPASFTQTPEHIHNLVQFFSRIERKNLICCWEPRGPWDKSVIKSLCEDLHLWHVVDPFTTTTVTPEHVYFRLHGRQGWRYQYEPAELTELTELLPANKPAYVFFNNIHMRQDALVFKQLLTETYPT</sequence>
<dbReference type="EMBL" id="FOLQ01000003">
    <property type="protein sequence ID" value="SFD11735.1"/>
    <property type="molecule type" value="Genomic_DNA"/>
</dbReference>
<protein>
    <submittedName>
        <fullName evidence="1">Uncharacterized conserved protein YecE, DUF72 family</fullName>
    </submittedName>
</protein>
<dbReference type="AlphaFoldDB" id="A0A1I1PPS1"/>
<organism evidence="1 2">
    <name type="scientific">Spirosoma endophyticum</name>
    <dbReference type="NCBI Taxonomy" id="662367"/>
    <lineage>
        <taxon>Bacteria</taxon>
        <taxon>Pseudomonadati</taxon>
        <taxon>Bacteroidota</taxon>
        <taxon>Cytophagia</taxon>
        <taxon>Cytophagales</taxon>
        <taxon>Cytophagaceae</taxon>
        <taxon>Spirosoma</taxon>
    </lineage>
</organism>
<dbReference type="InterPro" id="IPR036520">
    <property type="entry name" value="UPF0759_sf"/>
</dbReference>
<dbReference type="InterPro" id="IPR002763">
    <property type="entry name" value="DUF72"/>
</dbReference>
<proteinExistence type="predicted"/>
<dbReference type="PANTHER" id="PTHR30348:SF4">
    <property type="entry name" value="DUF72 DOMAIN-CONTAINING PROTEIN"/>
    <property type="match status" value="1"/>
</dbReference>
<dbReference type="RefSeq" id="WP_245776617.1">
    <property type="nucleotide sequence ID" value="NZ_FOLQ01000003.1"/>
</dbReference>
<dbReference type="Gene3D" id="3.20.20.410">
    <property type="entry name" value="Protein of unknown function UPF0759"/>
    <property type="match status" value="1"/>
</dbReference>
<accession>A0A1I1PPS1</accession>
<dbReference type="Pfam" id="PF01904">
    <property type="entry name" value="DUF72"/>
    <property type="match status" value="1"/>
</dbReference>
<name>A0A1I1PPS1_9BACT</name>